<dbReference type="OrthoDB" id="3243414at2"/>
<dbReference type="FunFam" id="3.40.50.12780:FF:000012">
    <property type="entry name" value="Non-ribosomal peptide synthetase"/>
    <property type="match status" value="1"/>
</dbReference>
<dbReference type="GO" id="GO:0043041">
    <property type="term" value="P:amino acid activation for nonribosomal peptide biosynthetic process"/>
    <property type="evidence" value="ECO:0007669"/>
    <property type="project" value="TreeGrafter"/>
</dbReference>
<dbReference type="Pfam" id="PF00550">
    <property type="entry name" value="PP-binding"/>
    <property type="match status" value="1"/>
</dbReference>
<dbReference type="AlphaFoldDB" id="A0A344L5E3"/>
<comment type="cofactor">
    <cofactor evidence="1">
        <name>pantetheine 4'-phosphate</name>
        <dbReference type="ChEBI" id="CHEBI:47942"/>
    </cofactor>
</comment>
<dbReference type="CDD" id="cd05930">
    <property type="entry name" value="A_NRPS"/>
    <property type="match status" value="1"/>
</dbReference>
<dbReference type="Pfam" id="PF02771">
    <property type="entry name" value="Acyl-CoA_dh_N"/>
    <property type="match status" value="1"/>
</dbReference>
<evidence type="ECO:0000256" key="8">
    <source>
        <dbReference type="SAM" id="MobiDB-lite"/>
    </source>
</evidence>
<dbReference type="PROSITE" id="PS00455">
    <property type="entry name" value="AMP_BINDING"/>
    <property type="match status" value="1"/>
</dbReference>
<dbReference type="InterPro" id="IPR013786">
    <property type="entry name" value="AcylCoA_DH/ox_N"/>
</dbReference>
<dbReference type="InterPro" id="IPR006091">
    <property type="entry name" value="Acyl-CoA_Oxase/DH_mid-dom"/>
</dbReference>
<dbReference type="InterPro" id="IPR037069">
    <property type="entry name" value="AcylCoA_DH/ox_N_sf"/>
</dbReference>
<keyword evidence="7" id="KW-0274">FAD</keyword>
<dbReference type="FunFam" id="3.40.50.980:FF:000001">
    <property type="entry name" value="Non-ribosomal peptide synthetase"/>
    <property type="match status" value="1"/>
</dbReference>
<dbReference type="Gene3D" id="2.40.110.10">
    <property type="entry name" value="Butyryl-CoA Dehydrogenase, subunit A, domain 2"/>
    <property type="match status" value="1"/>
</dbReference>
<keyword evidence="5" id="KW-0597">Phosphoprotein</keyword>
<dbReference type="Pfam" id="PF02770">
    <property type="entry name" value="Acyl-CoA_dh_M"/>
    <property type="match status" value="1"/>
</dbReference>
<dbReference type="Gene3D" id="2.30.38.10">
    <property type="entry name" value="Luciferase, Domain 3"/>
    <property type="match status" value="1"/>
</dbReference>
<comment type="similarity">
    <text evidence="3">Belongs to the acyl-CoA dehydrogenase family.</text>
</comment>
<protein>
    <recommendedName>
        <fullName evidence="9">Carrier domain-containing protein</fullName>
    </recommendedName>
</protein>
<dbReference type="PANTHER" id="PTHR45527">
    <property type="entry name" value="NONRIBOSOMAL PEPTIDE SYNTHETASE"/>
    <property type="match status" value="1"/>
</dbReference>
<dbReference type="Pfam" id="PF13193">
    <property type="entry name" value="AMP-binding_C"/>
    <property type="match status" value="1"/>
</dbReference>
<sequence length="1198" mass="127709">MTVRPTPGLRQRVRDVLAAPGNQAEIESCVGLPWAPGTYRALGRARLLAPDWPREYGGGGGSVADAAVVAEELALAGVPDTARVNTIENAGTTLLTAGDDRQKARYLPAMAAGEVFFSVLYSEPGAGSDLSSLRTTAVRDGDGWVLDGTKIWNVRSELAAYGICAARTGPPEPAGAERFTSITLFVVPLDTPGVRVERVGSLNPEAFTQVTFDRVTLGADAVVGEVGGGWPLIGGALGAERTGINFYGRARRWLDRLVARLRRDGADVDWRQLAALHHDLEAARALCDRAVALLAAGRCTDADLAAAKWRASELAQRVALLGWEHGVADPALTTALAEAPGLTLAGGTSEILLGTVATALLDPATTDGERGTGADWRTELRGHFTRAVAEAAHSERPAEVLRVRGEKERWLPPTRPAHQGGLGAGETETVALAEEIGRAGLPPDTLTADPALRNPLSHTGYLLGLGYRATGLAAARAGRRVQFGERIANYQGLTLPLAADVVRLDAAVARLAELCRGTEGGEEVTADAAMLLAAVARDGVRACLRAIQVHGAFGLTDESGVADCYRHTVAMSGVTARRAAVPAGPRRPCPTGPSPRELAARRTRPEWNDTAASFPGNRCVHELFEETVCAHPDAPALVSGDRTMTYRELNHRANRLATVLRRHGAGPGELVGVCLERSPEMIVAVFGVLKSGAAYLPLDPDYPPDRLAYMIEDSGTRLVCTQDWMREWLPDRGPLLLAMDDLDAGEPEPDPPRRATARDLAYVIYTSGSTGRPKGVEVEHAGVVNRMCWDQRVFGLGPGDTVLQQTSLSFDISVWEIFAPLLTGGRLLLAKPGGQRDPAYLMRLIADERVTALGLTPSLLDVLLDLEPGLGDCPDLRYVFSGGEELTSPLCARFFEHTKAELDNFYGPSEATVDVTWWRVTPEDVERGIPIGRPLSNVRVHVLDEDGLPVPAGLAGELHVAGAGVARGYRGRPVLTAERFVPDPFGSPGERLYRTGDLVRHRPDGALEFLGRLDEQVKIRGFRVEPGEVEEALRSHRQVRQAAVCAVDRPGTPARLEAFVVGEDGSEPDGDRLRAWLGDRLPSHLVPAGVHPIPALPRAPSGKVDRAALLAGHLAPAPTGHGDLPPEHRPLGELVAGVLGVPEVGPDDDFFRLGGSSLQAARLVHRVGRELGVDLPLGAFLRRPTVRGLAVALTGESA</sequence>
<dbReference type="InterPro" id="IPR029058">
    <property type="entry name" value="AB_hydrolase_fold"/>
</dbReference>
<dbReference type="GO" id="GO:0016627">
    <property type="term" value="F:oxidoreductase activity, acting on the CH-CH group of donors"/>
    <property type="evidence" value="ECO:0007669"/>
    <property type="project" value="InterPro"/>
</dbReference>
<name>A0A344L5E3_9PSEU</name>
<dbReference type="InterPro" id="IPR020845">
    <property type="entry name" value="AMP-binding_CS"/>
</dbReference>
<reference evidence="10 11" key="1">
    <citation type="submission" date="2016-04" db="EMBL/GenBank/DDBJ databases">
        <title>Complete genome sequence and analysis of deep-sea sediment isolate, Amycolatopsis sp. WP1.</title>
        <authorList>
            <person name="Wang H."/>
            <person name="Chen S."/>
            <person name="Wu Q."/>
        </authorList>
    </citation>
    <scope>NUCLEOTIDE SEQUENCE [LARGE SCALE GENOMIC DNA]</scope>
    <source>
        <strain evidence="10 11">WP1</strain>
    </source>
</reference>
<dbReference type="InterPro" id="IPR025110">
    <property type="entry name" value="AMP-bd_C"/>
</dbReference>
<keyword evidence="6" id="KW-0285">Flavoprotein</keyword>
<accession>A0A344L5E3</accession>
<dbReference type="InterPro" id="IPR020806">
    <property type="entry name" value="PKS_PP-bd"/>
</dbReference>
<dbReference type="PROSITE" id="PS50075">
    <property type="entry name" value="CARRIER"/>
    <property type="match status" value="1"/>
</dbReference>
<dbReference type="GO" id="GO:0005737">
    <property type="term" value="C:cytoplasm"/>
    <property type="evidence" value="ECO:0007669"/>
    <property type="project" value="TreeGrafter"/>
</dbReference>
<evidence type="ECO:0000313" key="10">
    <source>
        <dbReference type="EMBL" id="AXB43267.1"/>
    </source>
</evidence>
<dbReference type="SUPFAM" id="SSF47203">
    <property type="entry name" value="Acyl-CoA dehydrogenase C-terminal domain-like"/>
    <property type="match status" value="2"/>
</dbReference>
<dbReference type="PROSITE" id="PS00012">
    <property type="entry name" value="PHOSPHOPANTETHEINE"/>
    <property type="match status" value="1"/>
</dbReference>
<dbReference type="InterPro" id="IPR045851">
    <property type="entry name" value="AMP-bd_C_sf"/>
</dbReference>
<dbReference type="Gene3D" id="3.30.300.30">
    <property type="match status" value="1"/>
</dbReference>
<dbReference type="FunFam" id="2.30.38.10:FF:000001">
    <property type="entry name" value="Non-ribosomal peptide synthetase PvdI"/>
    <property type="match status" value="1"/>
</dbReference>
<evidence type="ECO:0000256" key="5">
    <source>
        <dbReference type="ARBA" id="ARBA00022553"/>
    </source>
</evidence>
<dbReference type="Gene3D" id="3.40.50.980">
    <property type="match status" value="2"/>
</dbReference>
<dbReference type="GO" id="GO:0050660">
    <property type="term" value="F:flavin adenine dinucleotide binding"/>
    <property type="evidence" value="ECO:0007669"/>
    <property type="project" value="InterPro"/>
</dbReference>
<evidence type="ECO:0000313" key="11">
    <source>
        <dbReference type="Proteomes" id="UP000250434"/>
    </source>
</evidence>
<keyword evidence="11" id="KW-1185">Reference proteome</keyword>
<dbReference type="InterPro" id="IPR009081">
    <property type="entry name" value="PP-bd_ACP"/>
</dbReference>
<dbReference type="Gene3D" id="1.10.540.10">
    <property type="entry name" value="Acyl-CoA dehydrogenase/oxidase, N-terminal domain"/>
    <property type="match status" value="1"/>
</dbReference>
<dbReference type="EMBL" id="CP015163">
    <property type="protein sequence ID" value="AXB43267.1"/>
    <property type="molecule type" value="Genomic_DNA"/>
</dbReference>
<comment type="cofactor">
    <cofactor evidence="2">
        <name>FAD</name>
        <dbReference type="ChEBI" id="CHEBI:57692"/>
    </cofactor>
</comment>
<dbReference type="GO" id="GO:0031177">
    <property type="term" value="F:phosphopantetheine binding"/>
    <property type="evidence" value="ECO:0007669"/>
    <property type="project" value="InterPro"/>
</dbReference>
<evidence type="ECO:0000259" key="9">
    <source>
        <dbReference type="PROSITE" id="PS50075"/>
    </source>
</evidence>
<evidence type="ECO:0000256" key="1">
    <source>
        <dbReference type="ARBA" id="ARBA00001957"/>
    </source>
</evidence>
<dbReference type="RefSeq" id="WP_113692510.1">
    <property type="nucleotide sequence ID" value="NZ_CP015163.1"/>
</dbReference>
<proteinExistence type="inferred from homology"/>
<dbReference type="InterPro" id="IPR010071">
    <property type="entry name" value="AA_adenyl_dom"/>
</dbReference>
<feature type="domain" description="Carrier" evidence="9">
    <location>
        <begin position="1122"/>
        <end position="1197"/>
    </location>
</feature>
<keyword evidence="4" id="KW-0596">Phosphopantetheine</keyword>
<dbReference type="InterPro" id="IPR046373">
    <property type="entry name" value="Acyl-CoA_Oxase/DH_mid-dom_sf"/>
</dbReference>
<evidence type="ECO:0000256" key="6">
    <source>
        <dbReference type="ARBA" id="ARBA00022630"/>
    </source>
</evidence>
<dbReference type="InterPro" id="IPR036250">
    <property type="entry name" value="AcylCo_DH-like_C"/>
</dbReference>
<evidence type="ECO:0000256" key="4">
    <source>
        <dbReference type="ARBA" id="ARBA00022450"/>
    </source>
</evidence>
<gene>
    <name evidence="10" type="ORF">A4R43_12480</name>
</gene>
<dbReference type="Proteomes" id="UP000250434">
    <property type="component" value="Chromosome"/>
</dbReference>
<dbReference type="SUPFAM" id="SSF56645">
    <property type="entry name" value="Acyl-CoA dehydrogenase NM domain-like"/>
    <property type="match status" value="1"/>
</dbReference>
<dbReference type="PANTHER" id="PTHR45527:SF1">
    <property type="entry name" value="FATTY ACID SYNTHASE"/>
    <property type="match status" value="1"/>
</dbReference>
<dbReference type="SMART" id="SM00823">
    <property type="entry name" value="PKS_PP"/>
    <property type="match status" value="1"/>
</dbReference>
<dbReference type="Gene3D" id="1.20.140.10">
    <property type="entry name" value="Butyryl-CoA Dehydrogenase, subunit A, domain 3"/>
    <property type="match status" value="2"/>
</dbReference>
<evidence type="ECO:0000256" key="7">
    <source>
        <dbReference type="ARBA" id="ARBA00022827"/>
    </source>
</evidence>
<feature type="region of interest" description="Disordered" evidence="8">
    <location>
        <begin position="581"/>
        <end position="603"/>
    </location>
</feature>
<dbReference type="GO" id="GO:0044550">
    <property type="term" value="P:secondary metabolite biosynthetic process"/>
    <property type="evidence" value="ECO:0007669"/>
    <property type="project" value="TreeGrafter"/>
</dbReference>
<dbReference type="Pfam" id="PF00441">
    <property type="entry name" value="Acyl-CoA_dh_1"/>
    <property type="match status" value="2"/>
</dbReference>
<dbReference type="KEGG" id="aab:A4R43_12480"/>
<organism evidence="10 11">
    <name type="scientific">Amycolatopsis albispora</name>
    <dbReference type="NCBI Taxonomy" id="1804986"/>
    <lineage>
        <taxon>Bacteria</taxon>
        <taxon>Bacillati</taxon>
        <taxon>Actinomycetota</taxon>
        <taxon>Actinomycetes</taxon>
        <taxon>Pseudonocardiales</taxon>
        <taxon>Pseudonocardiaceae</taxon>
        <taxon>Amycolatopsis</taxon>
    </lineage>
</organism>
<evidence type="ECO:0000256" key="3">
    <source>
        <dbReference type="ARBA" id="ARBA00009347"/>
    </source>
</evidence>
<evidence type="ECO:0000256" key="2">
    <source>
        <dbReference type="ARBA" id="ARBA00001974"/>
    </source>
</evidence>
<dbReference type="InterPro" id="IPR000873">
    <property type="entry name" value="AMP-dep_synth/lig_dom"/>
</dbReference>
<dbReference type="InterPro" id="IPR009075">
    <property type="entry name" value="AcylCo_DH/oxidase_C"/>
</dbReference>
<dbReference type="InterPro" id="IPR036736">
    <property type="entry name" value="ACP-like_sf"/>
</dbReference>
<dbReference type="Pfam" id="PF00501">
    <property type="entry name" value="AMP-binding"/>
    <property type="match status" value="1"/>
</dbReference>
<dbReference type="SUPFAM" id="SSF47336">
    <property type="entry name" value="ACP-like"/>
    <property type="match status" value="1"/>
</dbReference>
<dbReference type="NCBIfam" id="TIGR01733">
    <property type="entry name" value="AA-adenyl-dom"/>
    <property type="match status" value="1"/>
</dbReference>
<dbReference type="InterPro" id="IPR006162">
    <property type="entry name" value="Ppantetheine_attach_site"/>
</dbReference>
<dbReference type="InterPro" id="IPR009100">
    <property type="entry name" value="AcylCoA_DH/oxidase_NM_dom_sf"/>
</dbReference>
<dbReference type="SUPFAM" id="SSF56801">
    <property type="entry name" value="Acetyl-CoA synthetase-like"/>
    <property type="match status" value="1"/>
</dbReference>
<dbReference type="Gene3D" id="3.40.50.1820">
    <property type="entry name" value="alpha/beta hydrolase"/>
    <property type="match status" value="1"/>
</dbReference>